<organism evidence="1 2">
    <name type="scientific">Barrientosiimonas humi</name>
    <dbReference type="NCBI Taxonomy" id="999931"/>
    <lineage>
        <taxon>Bacteria</taxon>
        <taxon>Bacillati</taxon>
        <taxon>Actinomycetota</taxon>
        <taxon>Actinomycetes</taxon>
        <taxon>Micrococcales</taxon>
        <taxon>Dermacoccaceae</taxon>
        <taxon>Barrientosiimonas</taxon>
    </lineage>
</organism>
<dbReference type="Gene3D" id="2.60.120.10">
    <property type="entry name" value="Jelly Rolls"/>
    <property type="match status" value="1"/>
</dbReference>
<dbReference type="OrthoDB" id="7060081at2"/>
<comment type="caution">
    <text evidence="1">The sequence shown here is derived from an EMBL/GenBank/DDBJ whole genome shotgun (WGS) entry which is preliminary data.</text>
</comment>
<evidence type="ECO:0000313" key="1">
    <source>
        <dbReference type="EMBL" id="TQL32825.1"/>
    </source>
</evidence>
<reference evidence="1 2" key="1">
    <citation type="submission" date="2019-06" db="EMBL/GenBank/DDBJ databases">
        <title>Sequencing the genomes of 1000 actinobacteria strains.</title>
        <authorList>
            <person name="Klenk H.-P."/>
        </authorList>
    </citation>
    <scope>NUCLEOTIDE SEQUENCE [LARGE SCALE GENOMIC DNA]</scope>
    <source>
        <strain evidence="1 2">DSM 24617</strain>
    </source>
</reference>
<keyword evidence="2" id="KW-1185">Reference proteome</keyword>
<accession>A0A542XAF5</accession>
<dbReference type="Proteomes" id="UP000318336">
    <property type="component" value="Unassembled WGS sequence"/>
</dbReference>
<proteinExistence type="predicted"/>
<sequence length="225" mass="24229">MSGRTVDAAAGPDFVPVAEEPSHVELFANDRCRVYEVRLPPGHVTRDHLHHTDTVYVVVRGGTIRSDNLLGTSSPTRPGASAGRLRPAGWLARRLLVGWIRMPAGTVLWQPHREHPVIHRVRVSARNREPVRMLGLELRGSEPAPRLCSQPGVRLESTSEGSATYRLEAAGAVLVPGSGVLTVIRGEAVLPGAARLSLGDTVWIDRPGQLRVEAGAVAVLTLLGR</sequence>
<name>A0A542XAF5_9MICO</name>
<dbReference type="SUPFAM" id="SSF51182">
    <property type="entry name" value="RmlC-like cupins"/>
    <property type="match status" value="1"/>
</dbReference>
<gene>
    <name evidence="1" type="ORF">FB554_0958</name>
</gene>
<dbReference type="InterPro" id="IPR011051">
    <property type="entry name" value="RmlC_Cupin_sf"/>
</dbReference>
<dbReference type="InterPro" id="IPR014710">
    <property type="entry name" value="RmlC-like_jellyroll"/>
</dbReference>
<protein>
    <submittedName>
        <fullName evidence="1">Uncharacterized protein</fullName>
    </submittedName>
</protein>
<dbReference type="RefSeq" id="WP_142004915.1">
    <property type="nucleotide sequence ID" value="NZ_CAJTBP010000001.1"/>
</dbReference>
<dbReference type="AlphaFoldDB" id="A0A542XAF5"/>
<evidence type="ECO:0000313" key="2">
    <source>
        <dbReference type="Proteomes" id="UP000318336"/>
    </source>
</evidence>
<dbReference type="EMBL" id="VFOK01000001">
    <property type="protein sequence ID" value="TQL32825.1"/>
    <property type="molecule type" value="Genomic_DNA"/>
</dbReference>